<evidence type="ECO:0000256" key="2">
    <source>
        <dbReference type="ARBA" id="ARBA00022475"/>
    </source>
</evidence>
<evidence type="ECO:0000259" key="7">
    <source>
        <dbReference type="Pfam" id="PF06271"/>
    </source>
</evidence>
<gene>
    <name evidence="8" type="ORF">D0Y50_18310</name>
</gene>
<evidence type="ECO:0000256" key="5">
    <source>
        <dbReference type="ARBA" id="ARBA00023136"/>
    </source>
</evidence>
<keyword evidence="2" id="KW-1003">Cell membrane</keyword>
<feature type="transmembrane region" description="Helical" evidence="6">
    <location>
        <begin position="63"/>
        <end position="84"/>
    </location>
</feature>
<accession>A0A346NRH5</accession>
<dbReference type="OrthoDB" id="8612316at2"/>
<organism evidence="8 9">
    <name type="scientific">Salinimonas sediminis</name>
    <dbReference type="NCBI Taxonomy" id="2303538"/>
    <lineage>
        <taxon>Bacteria</taxon>
        <taxon>Pseudomonadati</taxon>
        <taxon>Pseudomonadota</taxon>
        <taxon>Gammaproteobacteria</taxon>
        <taxon>Alteromonadales</taxon>
        <taxon>Alteromonadaceae</taxon>
        <taxon>Alteromonas/Salinimonas group</taxon>
        <taxon>Salinimonas</taxon>
    </lineage>
</organism>
<sequence length="203" mass="23401">MNEPNYDNYTVDELRSALASIDRQAYPERAEELEQRLFVADKLELDEINDIPHFTLARRRERFAAVLIDSLIGLFSSIPLWLYFGLERLKAPDATVILSAIVYNLVVYFVIHGYYMATQAQTVGKHFLHIRVEDLHGNQASFSRYYFRRYMPMVIAYSIPVAGPLIAFIDPLFIFGKARRCLHDYVAQTQVGYAPQTTESAPR</sequence>
<dbReference type="KEGG" id="salm:D0Y50_18310"/>
<dbReference type="InterPro" id="IPR051791">
    <property type="entry name" value="Pra-immunoreactive"/>
</dbReference>
<dbReference type="AlphaFoldDB" id="A0A346NRH5"/>
<evidence type="ECO:0000256" key="4">
    <source>
        <dbReference type="ARBA" id="ARBA00022989"/>
    </source>
</evidence>
<evidence type="ECO:0000313" key="9">
    <source>
        <dbReference type="Proteomes" id="UP000262073"/>
    </source>
</evidence>
<dbReference type="RefSeq" id="WP_117318364.1">
    <property type="nucleotide sequence ID" value="NZ_CP031769.1"/>
</dbReference>
<proteinExistence type="predicted"/>
<keyword evidence="3 6" id="KW-0812">Transmembrane</keyword>
<feature type="transmembrane region" description="Helical" evidence="6">
    <location>
        <begin position="96"/>
        <end position="117"/>
    </location>
</feature>
<protein>
    <submittedName>
        <fullName evidence="8">RDD family protein</fullName>
    </submittedName>
</protein>
<dbReference type="GO" id="GO:0005886">
    <property type="term" value="C:plasma membrane"/>
    <property type="evidence" value="ECO:0007669"/>
    <property type="project" value="UniProtKB-SubCell"/>
</dbReference>
<dbReference type="Proteomes" id="UP000262073">
    <property type="component" value="Chromosome"/>
</dbReference>
<name>A0A346NRH5_9ALTE</name>
<evidence type="ECO:0000313" key="8">
    <source>
        <dbReference type="EMBL" id="AXR08132.1"/>
    </source>
</evidence>
<reference evidence="8 9" key="1">
    <citation type="submission" date="2018-08" db="EMBL/GenBank/DDBJ databases">
        <title>Salinimonas sediminis sp. nov., a piezophilic bacterium isolated from a deep-sea sediment sample from the New Britain Trench.</title>
        <authorList>
            <person name="Cao J."/>
        </authorList>
    </citation>
    <scope>NUCLEOTIDE SEQUENCE [LARGE SCALE GENOMIC DNA]</scope>
    <source>
        <strain evidence="8 9">N102</strain>
    </source>
</reference>
<feature type="transmembrane region" description="Helical" evidence="6">
    <location>
        <begin position="154"/>
        <end position="175"/>
    </location>
</feature>
<evidence type="ECO:0000256" key="3">
    <source>
        <dbReference type="ARBA" id="ARBA00022692"/>
    </source>
</evidence>
<keyword evidence="9" id="KW-1185">Reference proteome</keyword>
<keyword evidence="5 6" id="KW-0472">Membrane</keyword>
<dbReference type="PANTHER" id="PTHR36115:SF4">
    <property type="entry name" value="MEMBRANE PROTEIN"/>
    <property type="match status" value="1"/>
</dbReference>
<dbReference type="EMBL" id="CP031769">
    <property type="protein sequence ID" value="AXR08132.1"/>
    <property type="molecule type" value="Genomic_DNA"/>
</dbReference>
<keyword evidence="4 6" id="KW-1133">Transmembrane helix</keyword>
<evidence type="ECO:0000256" key="6">
    <source>
        <dbReference type="SAM" id="Phobius"/>
    </source>
</evidence>
<feature type="domain" description="RDD" evidence="7">
    <location>
        <begin position="59"/>
        <end position="187"/>
    </location>
</feature>
<comment type="subcellular location">
    <subcellularLocation>
        <location evidence="1">Cell membrane</location>
        <topology evidence="1">Multi-pass membrane protein</topology>
    </subcellularLocation>
</comment>
<evidence type="ECO:0000256" key="1">
    <source>
        <dbReference type="ARBA" id="ARBA00004651"/>
    </source>
</evidence>
<dbReference type="InterPro" id="IPR010432">
    <property type="entry name" value="RDD"/>
</dbReference>
<dbReference type="Pfam" id="PF06271">
    <property type="entry name" value="RDD"/>
    <property type="match status" value="1"/>
</dbReference>
<dbReference type="PANTHER" id="PTHR36115">
    <property type="entry name" value="PROLINE-RICH ANTIGEN HOMOLOG-RELATED"/>
    <property type="match status" value="1"/>
</dbReference>